<keyword evidence="8" id="KW-0812">Transmembrane</keyword>
<dbReference type="GO" id="GO:0000981">
    <property type="term" value="F:DNA-binding transcription factor activity, RNA polymerase II-specific"/>
    <property type="evidence" value="ECO:0007669"/>
    <property type="project" value="InterPro"/>
</dbReference>
<dbReference type="GO" id="GO:0008270">
    <property type="term" value="F:zinc ion binding"/>
    <property type="evidence" value="ECO:0007669"/>
    <property type="project" value="InterPro"/>
</dbReference>
<feature type="coiled-coil region" evidence="6">
    <location>
        <begin position="42"/>
        <end position="69"/>
    </location>
</feature>
<dbReference type="Gene3D" id="4.10.240.10">
    <property type="entry name" value="Zn(2)-C6 fungal-type DNA-binding domain"/>
    <property type="match status" value="1"/>
</dbReference>
<dbReference type="InterPro" id="IPR001138">
    <property type="entry name" value="Zn2Cys6_DnaBD"/>
</dbReference>
<feature type="transmembrane region" description="Helical" evidence="8">
    <location>
        <begin position="694"/>
        <end position="711"/>
    </location>
</feature>
<dbReference type="PROSITE" id="PS50048">
    <property type="entry name" value="ZN2_CY6_FUNGAL_2"/>
    <property type="match status" value="1"/>
</dbReference>
<evidence type="ECO:0000313" key="11">
    <source>
        <dbReference type="Proteomes" id="UP000800097"/>
    </source>
</evidence>
<evidence type="ECO:0000256" key="1">
    <source>
        <dbReference type="ARBA" id="ARBA00004123"/>
    </source>
</evidence>
<accession>A0A6A6J7N0</accession>
<dbReference type="CDD" id="cd12148">
    <property type="entry name" value="fungal_TF_MHR"/>
    <property type="match status" value="1"/>
</dbReference>
<dbReference type="PANTHER" id="PTHR46910:SF37">
    <property type="entry name" value="ZN(II)2CYS6 TRANSCRIPTION FACTOR (EUROFUNG)"/>
    <property type="match status" value="1"/>
</dbReference>
<reference evidence="10" key="1">
    <citation type="journal article" date="2020" name="Stud. Mycol.">
        <title>101 Dothideomycetes genomes: a test case for predicting lifestyles and emergence of pathogens.</title>
        <authorList>
            <person name="Haridas S."/>
            <person name="Albert R."/>
            <person name="Binder M."/>
            <person name="Bloem J."/>
            <person name="Labutti K."/>
            <person name="Salamov A."/>
            <person name="Andreopoulos B."/>
            <person name="Baker S."/>
            <person name="Barry K."/>
            <person name="Bills G."/>
            <person name="Bluhm B."/>
            <person name="Cannon C."/>
            <person name="Castanera R."/>
            <person name="Culley D."/>
            <person name="Daum C."/>
            <person name="Ezra D."/>
            <person name="Gonzalez J."/>
            <person name="Henrissat B."/>
            <person name="Kuo A."/>
            <person name="Liang C."/>
            <person name="Lipzen A."/>
            <person name="Lutzoni F."/>
            <person name="Magnuson J."/>
            <person name="Mondo S."/>
            <person name="Nolan M."/>
            <person name="Ohm R."/>
            <person name="Pangilinan J."/>
            <person name="Park H.-J."/>
            <person name="Ramirez L."/>
            <person name="Alfaro M."/>
            <person name="Sun H."/>
            <person name="Tritt A."/>
            <person name="Yoshinaga Y."/>
            <person name="Zwiers L.-H."/>
            <person name="Turgeon B."/>
            <person name="Goodwin S."/>
            <person name="Spatafora J."/>
            <person name="Crous P."/>
            <person name="Grigoriev I."/>
        </authorList>
    </citation>
    <scope>NUCLEOTIDE SEQUENCE</scope>
    <source>
        <strain evidence="10">CBS 379.55</strain>
    </source>
</reference>
<dbReference type="AlphaFoldDB" id="A0A6A6J7N0"/>
<dbReference type="RefSeq" id="XP_033650119.1">
    <property type="nucleotide sequence ID" value="XM_033793719.1"/>
</dbReference>
<dbReference type="Pfam" id="PF00172">
    <property type="entry name" value="Zn_clus"/>
    <property type="match status" value="1"/>
</dbReference>
<keyword evidence="6" id="KW-0175">Coiled coil</keyword>
<gene>
    <name evidence="10" type="ORF">EI97DRAFT_205858</name>
</gene>
<dbReference type="GO" id="GO:0003677">
    <property type="term" value="F:DNA binding"/>
    <property type="evidence" value="ECO:0007669"/>
    <property type="project" value="UniProtKB-KW"/>
</dbReference>
<keyword evidence="4" id="KW-0804">Transcription</keyword>
<keyword evidence="5" id="KW-0539">Nucleus</keyword>
<evidence type="ECO:0000256" key="2">
    <source>
        <dbReference type="ARBA" id="ARBA00023015"/>
    </source>
</evidence>
<keyword evidence="2" id="KW-0805">Transcription regulation</keyword>
<keyword evidence="8" id="KW-1133">Transmembrane helix</keyword>
<evidence type="ECO:0000256" key="5">
    <source>
        <dbReference type="ARBA" id="ARBA00023242"/>
    </source>
</evidence>
<keyword evidence="11" id="KW-1185">Reference proteome</keyword>
<sequence length="740" mass="82702">MKLACLRCKRKKIKCDKGDPICHQCITASTECVYAQRQKRPRLSQKQDVRELSRRIESLEQHLHGAESQTPPSAHATCISADTTADAPTTSSPSDAVARETGKESWIYRLASDTRQRFEEVNTHHHSTPVDTPESSSVDDAIVGLKEALSDLEKVRLQPDEGAPRAPDLVLTPEESKRCVKVFREMINTMWIPDLLPEMLISSLDLDLLEVLPDLLNSPYVSVDPAMRVVYYNALFFGFHRLRGPGNKFSKLAYFKVLEAVPEWLSKASGTELDALCATVTSWIAVNNFDYQLSWKFHCRACHFIKQKGVDRLDAFPSRSNEEEERRQSLRHLYWFVLPTDLLFRLFYGKPASLHWKIGKVLPPSLFTTKSMNPSAAQTTVVVIWIRYATMTAGIFDVLDECPDGHYGADILRQVDAYCSQLEALVAEWNLMDLMKSTNTSTPLSWLYGDHLMVVYASIVSIRRLTRNPHSSVPLVDTTTLRAARTVISIILHFNPTAAPPAPDENYFLFFHFITLYPFCAVFTLYEHVLASAEPDDCEEDLRALESVGEVMSRACEANADFGPLANIVKALNRVSRAMQEVKRNRRAQAQKPTAGPTDGHLGVNTPRTGHSDVTTATSLSTEQHLADAFSRSNSAPEHQIPPLHFFPRPTNNLLSLSPPHHWPNSPNNRSTSSAHWKTTSWAEAGTKSGGNGISTWALTAVMALLVLGLVRSVGMKIGSVCGMEGSERVRRREIAMDPH</sequence>
<dbReference type="PROSITE" id="PS00463">
    <property type="entry name" value="ZN2_CY6_FUNGAL_1"/>
    <property type="match status" value="1"/>
</dbReference>
<organism evidence="10 11">
    <name type="scientific">Westerdykella ornata</name>
    <dbReference type="NCBI Taxonomy" id="318751"/>
    <lineage>
        <taxon>Eukaryota</taxon>
        <taxon>Fungi</taxon>
        <taxon>Dikarya</taxon>
        <taxon>Ascomycota</taxon>
        <taxon>Pezizomycotina</taxon>
        <taxon>Dothideomycetes</taxon>
        <taxon>Pleosporomycetidae</taxon>
        <taxon>Pleosporales</taxon>
        <taxon>Sporormiaceae</taxon>
        <taxon>Westerdykella</taxon>
    </lineage>
</organism>
<dbReference type="Proteomes" id="UP000800097">
    <property type="component" value="Unassembled WGS sequence"/>
</dbReference>
<feature type="domain" description="Zn(2)-C6 fungal-type" evidence="9">
    <location>
        <begin position="4"/>
        <end position="34"/>
    </location>
</feature>
<comment type="subcellular location">
    <subcellularLocation>
        <location evidence="1">Nucleus</location>
    </subcellularLocation>
</comment>
<dbReference type="InterPro" id="IPR036864">
    <property type="entry name" value="Zn2-C6_fun-type_DNA-bd_sf"/>
</dbReference>
<dbReference type="OrthoDB" id="39175at2759"/>
<evidence type="ECO:0000256" key="6">
    <source>
        <dbReference type="SAM" id="Coils"/>
    </source>
</evidence>
<dbReference type="GO" id="GO:0005634">
    <property type="term" value="C:nucleus"/>
    <property type="evidence" value="ECO:0007669"/>
    <property type="project" value="UniProtKB-SubCell"/>
</dbReference>
<keyword evidence="8" id="KW-0472">Membrane</keyword>
<dbReference type="SMART" id="SM00066">
    <property type="entry name" value="GAL4"/>
    <property type="match status" value="1"/>
</dbReference>
<dbReference type="InterPro" id="IPR050987">
    <property type="entry name" value="AtrR-like"/>
</dbReference>
<dbReference type="PANTHER" id="PTHR46910">
    <property type="entry name" value="TRANSCRIPTION FACTOR PDR1"/>
    <property type="match status" value="1"/>
</dbReference>
<dbReference type="SUPFAM" id="SSF57701">
    <property type="entry name" value="Zn2/Cys6 DNA-binding domain"/>
    <property type="match status" value="1"/>
</dbReference>
<protein>
    <recommendedName>
        <fullName evidence="9">Zn(2)-C6 fungal-type domain-containing protein</fullName>
    </recommendedName>
</protein>
<evidence type="ECO:0000313" key="10">
    <source>
        <dbReference type="EMBL" id="KAF2272580.1"/>
    </source>
</evidence>
<dbReference type="EMBL" id="ML986519">
    <property type="protein sequence ID" value="KAF2272580.1"/>
    <property type="molecule type" value="Genomic_DNA"/>
</dbReference>
<dbReference type="GeneID" id="54546894"/>
<keyword evidence="3" id="KW-0238">DNA-binding</keyword>
<dbReference type="CDD" id="cd00067">
    <property type="entry name" value="GAL4"/>
    <property type="match status" value="1"/>
</dbReference>
<evidence type="ECO:0000256" key="7">
    <source>
        <dbReference type="SAM" id="MobiDB-lite"/>
    </source>
</evidence>
<feature type="region of interest" description="Disordered" evidence="7">
    <location>
        <begin position="584"/>
        <end position="614"/>
    </location>
</feature>
<evidence type="ECO:0000256" key="3">
    <source>
        <dbReference type="ARBA" id="ARBA00023125"/>
    </source>
</evidence>
<evidence type="ECO:0000256" key="4">
    <source>
        <dbReference type="ARBA" id="ARBA00023163"/>
    </source>
</evidence>
<evidence type="ECO:0000256" key="8">
    <source>
        <dbReference type="SAM" id="Phobius"/>
    </source>
</evidence>
<proteinExistence type="predicted"/>
<evidence type="ECO:0000259" key="9">
    <source>
        <dbReference type="PROSITE" id="PS50048"/>
    </source>
</evidence>
<name>A0A6A6J7N0_WESOR</name>